<proteinExistence type="predicted"/>
<protein>
    <submittedName>
        <fullName evidence="3">DUF559 domain-containing protein</fullName>
    </submittedName>
</protein>
<dbReference type="RefSeq" id="WP_214174169.1">
    <property type="nucleotide sequence ID" value="NZ_JAHCVK010000001.1"/>
</dbReference>
<dbReference type="InterPro" id="IPR007569">
    <property type="entry name" value="DUF559"/>
</dbReference>
<feature type="compositionally biased region" description="Basic and acidic residues" evidence="1">
    <location>
        <begin position="12"/>
        <end position="28"/>
    </location>
</feature>
<organism evidence="3 4">
    <name type="scientific">Geomobilimonas luticola</name>
    <dbReference type="NCBI Taxonomy" id="1114878"/>
    <lineage>
        <taxon>Bacteria</taxon>
        <taxon>Pseudomonadati</taxon>
        <taxon>Thermodesulfobacteriota</taxon>
        <taxon>Desulfuromonadia</taxon>
        <taxon>Geobacterales</taxon>
        <taxon>Geobacteraceae</taxon>
        <taxon>Geomobilimonas</taxon>
    </lineage>
</organism>
<dbReference type="PANTHER" id="PTHR38590">
    <property type="entry name" value="BLL0828 PROTEIN"/>
    <property type="match status" value="1"/>
</dbReference>
<dbReference type="InterPro" id="IPR047216">
    <property type="entry name" value="Endonuclease_DUF559_bact"/>
</dbReference>
<keyword evidence="4" id="KW-1185">Reference proteome</keyword>
<feature type="region of interest" description="Disordered" evidence="1">
    <location>
        <begin position="1"/>
        <end position="37"/>
    </location>
</feature>
<accession>A0ABS5SCH3</accession>
<dbReference type="Gene3D" id="3.40.960.10">
    <property type="entry name" value="VSR Endonuclease"/>
    <property type="match status" value="1"/>
</dbReference>
<dbReference type="Pfam" id="PF04480">
    <property type="entry name" value="DUF559"/>
    <property type="match status" value="1"/>
</dbReference>
<evidence type="ECO:0000259" key="2">
    <source>
        <dbReference type="Pfam" id="PF04480"/>
    </source>
</evidence>
<feature type="domain" description="DUF559" evidence="2">
    <location>
        <begin position="45"/>
        <end position="151"/>
    </location>
</feature>
<name>A0ABS5SCH3_9BACT</name>
<evidence type="ECO:0000256" key="1">
    <source>
        <dbReference type="SAM" id="MobiDB-lite"/>
    </source>
</evidence>
<dbReference type="Proteomes" id="UP000756860">
    <property type="component" value="Unassembled WGS sequence"/>
</dbReference>
<dbReference type="EMBL" id="JAHCVK010000001">
    <property type="protein sequence ID" value="MBT0652214.1"/>
    <property type="molecule type" value="Genomic_DNA"/>
</dbReference>
<dbReference type="InterPro" id="IPR011335">
    <property type="entry name" value="Restrct_endonuc-II-like"/>
</dbReference>
<evidence type="ECO:0000313" key="4">
    <source>
        <dbReference type="Proteomes" id="UP000756860"/>
    </source>
</evidence>
<comment type="caution">
    <text evidence="3">The sequence shown here is derived from an EMBL/GenBank/DDBJ whole genome shotgun (WGS) entry which is preliminary data.</text>
</comment>
<reference evidence="3 4" key="1">
    <citation type="submission" date="2021-05" db="EMBL/GenBank/DDBJ databases">
        <title>The draft genome of Geobacter luticola JCM 17780.</title>
        <authorList>
            <person name="Xu Z."/>
            <person name="Masuda Y."/>
            <person name="Itoh H."/>
            <person name="Senoo K."/>
        </authorList>
    </citation>
    <scope>NUCLEOTIDE SEQUENCE [LARGE SCALE GENOMIC DNA]</scope>
    <source>
        <strain evidence="3 4">JCM 17780</strain>
    </source>
</reference>
<gene>
    <name evidence="3" type="ORF">KI810_04045</name>
</gene>
<dbReference type="SUPFAM" id="SSF52980">
    <property type="entry name" value="Restriction endonuclease-like"/>
    <property type="match status" value="1"/>
</dbReference>
<dbReference type="PANTHER" id="PTHR38590:SF1">
    <property type="entry name" value="BLL0828 PROTEIN"/>
    <property type="match status" value="1"/>
</dbReference>
<dbReference type="CDD" id="cd01038">
    <property type="entry name" value="Endonuclease_DUF559"/>
    <property type="match status" value="1"/>
</dbReference>
<sequence>MTRSSRLPTPVGHEEDWAPSPDKGREGEGLGQVGERNPFLPYNKKLVELARNNRKSPTCTESKIWNEVLRKRQFSSYKFLRQKPIDNFIVDFYCSELRLVIEVDGDGHAGTVEYDNERTRVLEAYGLTVVRYTNDEVLRNIEGIYEDLSRRVRILEC</sequence>
<evidence type="ECO:0000313" key="3">
    <source>
        <dbReference type="EMBL" id="MBT0652214.1"/>
    </source>
</evidence>